<reference evidence="1" key="1">
    <citation type="submission" date="2021-05" db="EMBL/GenBank/DDBJ databases">
        <authorList>
            <person name="Pietrasiak N."/>
            <person name="Ward R."/>
            <person name="Stajich J.E."/>
            <person name="Kurbessoian T."/>
        </authorList>
    </citation>
    <scope>NUCLEOTIDE SEQUENCE</scope>
    <source>
        <strain evidence="1">JT2-VF2</strain>
    </source>
</reference>
<protein>
    <submittedName>
        <fullName evidence="1">Uncharacterized protein</fullName>
    </submittedName>
</protein>
<dbReference type="EMBL" id="JAHHHN010000014">
    <property type="protein sequence ID" value="MBW4563570.1"/>
    <property type="molecule type" value="Genomic_DNA"/>
</dbReference>
<comment type="caution">
    <text evidence="1">The sequence shown here is derived from an EMBL/GenBank/DDBJ whole genome shotgun (WGS) entry which is preliminary data.</text>
</comment>
<evidence type="ECO:0000313" key="2">
    <source>
        <dbReference type="Proteomes" id="UP000715781"/>
    </source>
</evidence>
<dbReference type="AlphaFoldDB" id="A0A951UIR0"/>
<gene>
    <name evidence="1" type="ORF">KME32_20985</name>
</gene>
<sequence>MFQDEQWYLRQQSLDKSIFLDKILQMDNKRSLLTIDIVGYTWDRENLTIAKAG</sequence>
<evidence type="ECO:0000313" key="1">
    <source>
        <dbReference type="EMBL" id="MBW4563570.1"/>
    </source>
</evidence>
<organism evidence="1 2">
    <name type="scientific">Mojavia pulchra JT2-VF2</name>
    <dbReference type="NCBI Taxonomy" id="287848"/>
    <lineage>
        <taxon>Bacteria</taxon>
        <taxon>Bacillati</taxon>
        <taxon>Cyanobacteriota</taxon>
        <taxon>Cyanophyceae</taxon>
        <taxon>Nostocales</taxon>
        <taxon>Nostocaceae</taxon>
    </lineage>
</organism>
<accession>A0A951UIR0</accession>
<dbReference type="Proteomes" id="UP000715781">
    <property type="component" value="Unassembled WGS sequence"/>
</dbReference>
<reference evidence="1" key="2">
    <citation type="journal article" date="2022" name="Microbiol. Resour. Announc.">
        <title>Metagenome Sequencing to Explore Phylogenomics of Terrestrial Cyanobacteria.</title>
        <authorList>
            <person name="Ward R.D."/>
            <person name="Stajich J.E."/>
            <person name="Johansen J.R."/>
            <person name="Huntemann M."/>
            <person name="Clum A."/>
            <person name="Foster B."/>
            <person name="Foster B."/>
            <person name="Roux S."/>
            <person name="Palaniappan K."/>
            <person name="Varghese N."/>
            <person name="Mukherjee S."/>
            <person name="Reddy T.B.K."/>
            <person name="Daum C."/>
            <person name="Copeland A."/>
            <person name="Chen I.A."/>
            <person name="Ivanova N.N."/>
            <person name="Kyrpides N.C."/>
            <person name="Shapiro N."/>
            <person name="Eloe-Fadrosh E.A."/>
            <person name="Pietrasiak N."/>
        </authorList>
    </citation>
    <scope>NUCLEOTIDE SEQUENCE</scope>
    <source>
        <strain evidence="1">JT2-VF2</strain>
    </source>
</reference>
<proteinExistence type="predicted"/>
<name>A0A951UIR0_9NOST</name>